<keyword evidence="3 7" id="KW-1134">Transmembrane beta strand</keyword>
<evidence type="ECO:0000256" key="6">
    <source>
        <dbReference type="ARBA" id="ARBA00023237"/>
    </source>
</evidence>
<evidence type="ECO:0000256" key="7">
    <source>
        <dbReference type="PROSITE-ProRule" id="PRU01360"/>
    </source>
</evidence>
<evidence type="ECO:0000256" key="1">
    <source>
        <dbReference type="ARBA" id="ARBA00004571"/>
    </source>
</evidence>
<keyword evidence="4 7" id="KW-0812">Transmembrane</keyword>
<evidence type="ECO:0000259" key="8">
    <source>
        <dbReference type="Pfam" id="PF07715"/>
    </source>
</evidence>
<dbReference type="Pfam" id="PF07715">
    <property type="entry name" value="Plug"/>
    <property type="match status" value="1"/>
</dbReference>
<dbReference type="SUPFAM" id="SSF49464">
    <property type="entry name" value="Carboxypeptidase regulatory domain-like"/>
    <property type="match status" value="1"/>
</dbReference>
<keyword evidence="2 7" id="KW-0813">Transport</keyword>
<dbReference type="NCBIfam" id="TIGR04056">
    <property type="entry name" value="OMP_RagA_SusC"/>
    <property type="match status" value="1"/>
</dbReference>
<evidence type="ECO:0000256" key="4">
    <source>
        <dbReference type="ARBA" id="ARBA00022692"/>
    </source>
</evidence>
<sequence length="1055" mass="114380">MLFPVPFLCSRRLLTRFLLLSGLGTFVTGYHSVQAKGYHSGAALRPVAASYLLQTNGTITGRVVDAKGEGLPGVNVLVRGTTNGTQTDANGGYALANVPSNATLVFSYVGFTAQELPLNGRAAVDVTLVEDVKALSEVVVVGYTTQKRTDVTGSVASISGTEIKSLPVTNVQEALQGRMAGVEVVKSSGAPDATASILIRGVSSLNNAPPLYIIDGVRQSGDNINIQDIASVDVLKDASAAAIYGSAAAGGVIVITTKKGKPGQPAINFSARYGVTQPRTLKLLNRDDFIRLKQAIADPVYVGMERTDTLPDTDWTKQIFRDGIEQNYNLSISGGTPQLSYLVSGIYNDQKGVYLNNRSALAGARVNTEYQLGKRIKVGEQLYVWQRRTKPVTITPINPPFRTVPTMSPYTNDPANPYGRNPVGFAGPNLIAQIGTAHIDNTKSNFQGNAFAEITLPLDLSFRTTFGYTYYLENQNYFQDSYNTGAVSAPINSLTKSSAIYSTLLNNYVLSYNHTFGAHAVSALVGFEQIQSEYDALRGSQNAVGGTSYAFLPTSNSITRITPGGYDTNGLIKSTFAQLNYGFNEKYLFSLSARRDGNFTVFGPGNQYGVFPAASAGWRISEEPLIKNALPMINQLKLRGSYGVLGNSNIPPYLFLSTYEYVNAQNFYPGAPPSLGYTQTLIPNPNIKWESVYESNVGIDAEAFNGRYFLTVEWYNKTTEDMLYALPIPLSVGIPSGRFYTNIGSVRNRGLDVVLGTKGTAHDFRYTATVTGSFNQNKVLNLDNINSNPIQAGDNSYGNPSYGQQTGQFLTYTKAGLPFGQFYGYQTEGIYQSQEQIEAHPQREGYKANIGDLIYRDVNGDGIISDQDKTILGNPNPKLTYGVNLNLGWKHFDLALLFNGVAGVDLYNGVAPYAQFPFSDGNTTYQVFGASFLGDNQLTSQPRLGVLTPGSNGAPATFATDPNGNYSYVSDYFVEKGNYVKLKNLQLGYTLGDALLQRAKIKSARLYVMANNLFTITNYSGIDPEIGGDVITRGIDAPLQYPHARIYSLGVDLTF</sequence>
<evidence type="ECO:0000256" key="5">
    <source>
        <dbReference type="ARBA" id="ARBA00023136"/>
    </source>
</evidence>
<dbReference type="NCBIfam" id="TIGR04057">
    <property type="entry name" value="SusC_RagA_signa"/>
    <property type="match status" value="1"/>
</dbReference>
<keyword evidence="9" id="KW-0675">Receptor</keyword>
<dbReference type="Gene3D" id="2.60.40.1120">
    <property type="entry name" value="Carboxypeptidase-like, regulatory domain"/>
    <property type="match status" value="1"/>
</dbReference>
<dbReference type="Proteomes" id="UP000601099">
    <property type="component" value="Unassembled WGS sequence"/>
</dbReference>
<accession>A0ABS0L8J8</accession>
<dbReference type="InterPro" id="IPR023996">
    <property type="entry name" value="TonB-dep_OMP_SusC/RagA"/>
</dbReference>
<dbReference type="InterPro" id="IPR008969">
    <property type="entry name" value="CarboxyPept-like_regulatory"/>
</dbReference>
<evidence type="ECO:0000313" key="10">
    <source>
        <dbReference type="Proteomes" id="UP000601099"/>
    </source>
</evidence>
<dbReference type="InterPro" id="IPR036942">
    <property type="entry name" value="Beta-barrel_TonB_sf"/>
</dbReference>
<comment type="similarity">
    <text evidence="7">Belongs to the TonB-dependent receptor family.</text>
</comment>
<keyword evidence="5 7" id="KW-0472">Membrane</keyword>
<dbReference type="SUPFAM" id="SSF56935">
    <property type="entry name" value="Porins"/>
    <property type="match status" value="1"/>
</dbReference>
<name>A0ABS0L8J8_9BACT</name>
<organism evidence="9 10">
    <name type="scientific">Hymenobacter guriensis</name>
    <dbReference type="NCBI Taxonomy" id="2793065"/>
    <lineage>
        <taxon>Bacteria</taxon>
        <taxon>Pseudomonadati</taxon>
        <taxon>Bacteroidota</taxon>
        <taxon>Cytophagia</taxon>
        <taxon>Cytophagales</taxon>
        <taxon>Hymenobacteraceae</taxon>
        <taxon>Hymenobacter</taxon>
    </lineage>
</organism>
<dbReference type="InterPro" id="IPR023997">
    <property type="entry name" value="TonB-dep_OMP_SusC/RagA_CS"/>
</dbReference>
<evidence type="ECO:0000313" key="9">
    <source>
        <dbReference type="EMBL" id="MBG8555677.1"/>
    </source>
</evidence>
<dbReference type="EMBL" id="JADWYK010000015">
    <property type="protein sequence ID" value="MBG8555677.1"/>
    <property type="molecule type" value="Genomic_DNA"/>
</dbReference>
<comment type="caution">
    <text evidence="9">The sequence shown here is derived from an EMBL/GenBank/DDBJ whole genome shotgun (WGS) entry which is preliminary data.</text>
</comment>
<dbReference type="InterPro" id="IPR012910">
    <property type="entry name" value="Plug_dom"/>
</dbReference>
<dbReference type="PROSITE" id="PS52016">
    <property type="entry name" value="TONB_DEPENDENT_REC_3"/>
    <property type="match status" value="1"/>
</dbReference>
<gene>
    <name evidence="9" type="ORF">I5L79_19185</name>
</gene>
<evidence type="ECO:0000256" key="2">
    <source>
        <dbReference type="ARBA" id="ARBA00022448"/>
    </source>
</evidence>
<dbReference type="InterPro" id="IPR039426">
    <property type="entry name" value="TonB-dep_rcpt-like"/>
</dbReference>
<comment type="subcellular location">
    <subcellularLocation>
        <location evidence="1 7">Cell outer membrane</location>
        <topology evidence="1 7">Multi-pass membrane protein</topology>
    </subcellularLocation>
</comment>
<protein>
    <submittedName>
        <fullName evidence="9">TonB-dependent receptor</fullName>
    </submittedName>
</protein>
<proteinExistence type="inferred from homology"/>
<reference evidence="9 10" key="1">
    <citation type="submission" date="2020-11" db="EMBL/GenBank/DDBJ databases">
        <title>Hymenobacter sp.</title>
        <authorList>
            <person name="Kim M.K."/>
        </authorList>
    </citation>
    <scope>NUCLEOTIDE SEQUENCE [LARGE SCALE GENOMIC DNA]</scope>
    <source>
        <strain evidence="9 10">BT594</strain>
    </source>
</reference>
<keyword evidence="6 7" id="KW-0998">Cell outer membrane</keyword>
<dbReference type="InterPro" id="IPR037066">
    <property type="entry name" value="Plug_dom_sf"/>
</dbReference>
<dbReference type="Gene3D" id="2.40.170.20">
    <property type="entry name" value="TonB-dependent receptor, beta-barrel domain"/>
    <property type="match status" value="1"/>
</dbReference>
<evidence type="ECO:0000256" key="3">
    <source>
        <dbReference type="ARBA" id="ARBA00022452"/>
    </source>
</evidence>
<feature type="domain" description="TonB-dependent receptor plug" evidence="8">
    <location>
        <begin position="149"/>
        <end position="252"/>
    </location>
</feature>
<dbReference type="Pfam" id="PF13715">
    <property type="entry name" value="CarbopepD_reg_2"/>
    <property type="match status" value="1"/>
</dbReference>
<keyword evidence="10" id="KW-1185">Reference proteome</keyword>
<dbReference type="Gene3D" id="2.170.130.10">
    <property type="entry name" value="TonB-dependent receptor, plug domain"/>
    <property type="match status" value="1"/>
</dbReference>